<evidence type="ECO:0000313" key="3">
    <source>
        <dbReference type="Proteomes" id="UP000615026"/>
    </source>
</evidence>
<feature type="transmembrane region" description="Helical" evidence="1">
    <location>
        <begin position="95"/>
        <end position="115"/>
    </location>
</feature>
<sequence>MGQLNDHQNRVPGSKPTLRDVFLVADELVLKGEASLPQPQAESKPGSYTVKIFCDETLITATELLYGKTSYLLTEIDSLQILKLHRKRSVIQKKLTNFIAGVIIAAGFVLLLSPVTWPVRLLDVCLIAASTVYVIYFNWWVEQRRRGEFGLIMTMRAGAKVAITSHSLKAIQALYQVMFSRLDGGNFSGESLVVNMYTGATVSRHEP</sequence>
<gene>
    <name evidence="2" type="ORF">IQ260_23755</name>
</gene>
<dbReference type="AlphaFoldDB" id="A0A929FA04"/>
<dbReference type="RefSeq" id="WP_193995557.1">
    <property type="nucleotide sequence ID" value="NZ_JADEXP010000306.1"/>
</dbReference>
<accession>A0A929FA04</accession>
<evidence type="ECO:0000256" key="1">
    <source>
        <dbReference type="SAM" id="Phobius"/>
    </source>
</evidence>
<comment type="caution">
    <text evidence="2">The sequence shown here is derived from an EMBL/GenBank/DDBJ whole genome shotgun (WGS) entry which is preliminary data.</text>
</comment>
<keyword evidence="1" id="KW-1133">Transmembrane helix</keyword>
<reference evidence="2" key="1">
    <citation type="submission" date="2020-10" db="EMBL/GenBank/DDBJ databases">
        <authorList>
            <person name="Castelo-Branco R."/>
            <person name="Eusebio N."/>
            <person name="Adriana R."/>
            <person name="Vieira A."/>
            <person name="Brugerolle De Fraissinette N."/>
            <person name="Rezende De Castro R."/>
            <person name="Schneider M.P."/>
            <person name="Vasconcelos V."/>
            <person name="Leao P.N."/>
        </authorList>
    </citation>
    <scope>NUCLEOTIDE SEQUENCE</scope>
    <source>
        <strain evidence="2">LEGE 11479</strain>
    </source>
</reference>
<proteinExistence type="predicted"/>
<keyword evidence="1" id="KW-0472">Membrane</keyword>
<organism evidence="2 3">
    <name type="scientific">Leptolyngbya cf. ectocarpi LEGE 11479</name>
    <dbReference type="NCBI Taxonomy" id="1828722"/>
    <lineage>
        <taxon>Bacteria</taxon>
        <taxon>Bacillati</taxon>
        <taxon>Cyanobacteriota</taxon>
        <taxon>Cyanophyceae</taxon>
        <taxon>Leptolyngbyales</taxon>
        <taxon>Leptolyngbyaceae</taxon>
        <taxon>Leptolyngbya group</taxon>
        <taxon>Leptolyngbya</taxon>
    </lineage>
</organism>
<keyword evidence="1" id="KW-0812">Transmembrane</keyword>
<name>A0A929FA04_LEPEC</name>
<protein>
    <submittedName>
        <fullName evidence="2">Uncharacterized protein</fullName>
    </submittedName>
</protein>
<feature type="transmembrane region" description="Helical" evidence="1">
    <location>
        <begin position="121"/>
        <end position="141"/>
    </location>
</feature>
<evidence type="ECO:0000313" key="2">
    <source>
        <dbReference type="EMBL" id="MBE9069666.1"/>
    </source>
</evidence>
<dbReference type="Proteomes" id="UP000615026">
    <property type="component" value="Unassembled WGS sequence"/>
</dbReference>
<keyword evidence="3" id="KW-1185">Reference proteome</keyword>
<dbReference type="EMBL" id="JADEXP010000306">
    <property type="protein sequence ID" value="MBE9069666.1"/>
    <property type="molecule type" value="Genomic_DNA"/>
</dbReference>